<dbReference type="Pfam" id="PF13837">
    <property type="entry name" value="Myb_DNA-bind_4"/>
    <property type="match status" value="1"/>
</dbReference>
<dbReference type="STRING" id="39946.A2XKD6"/>
<dbReference type="PANTHER" id="PTHR33492:SF12">
    <property type="entry name" value="HOMEODOMAIN-LIKE SUPERFAMILY PROTEIN-RELATED"/>
    <property type="match status" value="1"/>
</dbReference>
<dbReference type="OMA" id="DDEYAHH"/>
<dbReference type="InterPro" id="IPR001005">
    <property type="entry name" value="SANT/Myb"/>
</dbReference>
<dbReference type="Gene3D" id="1.10.10.60">
    <property type="entry name" value="Homeodomain-like"/>
    <property type="match status" value="1"/>
</dbReference>
<accession>A2XKD6</accession>
<dbReference type="PROSITE" id="PS50090">
    <property type="entry name" value="MYB_LIKE"/>
    <property type="match status" value="1"/>
</dbReference>
<reference evidence="3 4" key="1">
    <citation type="journal article" date="2005" name="PLoS Biol.">
        <title>The genomes of Oryza sativa: a history of duplications.</title>
        <authorList>
            <person name="Yu J."/>
            <person name="Wang J."/>
            <person name="Lin W."/>
            <person name="Li S."/>
            <person name="Li H."/>
            <person name="Zhou J."/>
            <person name="Ni P."/>
            <person name="Dong W."/>
            <person name="Hu S."/>
            <person name="Zeng C."/>
            <person name="Zhang J."/>
            <person name="Zhang Y."/>
            <person name="Li R."/>
            <person name="Xu Z."/>
            <person name="Li S."/>
            <person name="Li X."/>
            <person name="Zheng H."/>
            <person name="Cong L."/>
            <person name="Lin L."/>
            <person name="Yin J."/>
            <person name="Geng J."/>
            <person name="Li G."/>
            <person name="Shi J."/>
            <person name="Liu J."/>
            <person name="Lv H."/>
            <person name="Li J."/>
            <person name="Wang J."/>
            <person name="Deng Y."/>
            <person name="Ran L."/>
            <person name="Shi X."/>
            <person name="Wang X."/>
            <person name="Wu Q."/>
            <person name="Li C."/>
            <person name="Ren X."/>
            <person name="Wang J."/>
            <person name="Wang X."/>
            <person name="Li D."/>
            <person name="Liu D."/>
            <person name="Zhang X."/>
            <person name="Ji Z."/>
            <person name="Zhao W."/>
            <person name="Sun Y."/>
            <person name="Zhang Z."/>
            <person name="Bao J."/>
            <person name="Han Y."/>
            <person name="Dong L."/>
            <person name="Ji J."/>
            <person name="Chen P."/>
            <person name="Wu S."/>
            <person name="Liu J."/>
            <person name="Xiao Y."/>
            <person name="Bu D."/>
            <person name="Tan J."/>
            <person name="Yang L."/>
            <person name="Ye C."/>
            <person name="Zhang J."/>
            <person name="Xu J."/>
            <person name="Zhou Y."/>
            <person name="Yu Y."/>
            <person name="Zhang B."/>
            <person name="Zhuang S."/>
            <person name="Wei H."/>
            <person name="Liu B."/>
            <person name="Lei M."/>
            <person name="Yu H."/>
            <person name="Li Y."/>
            <person name="Xu H."/>
            <person name="Wei S."/>
            <person name="He X."/>
            <person name="Fang L."/>
            <person name="Zhang Z."/>
            <person name="Zhang Y."/>
            <person name="Huang X."/>
            <person name="Su Z."/>
            <person name="Tong W."/>
            <person name="Li J."/>
            <person name="Tong Z."/>
            <person name="Li S."/>
            <person name="Ye J."/>
            <person name="Wang L."/>
            <person name="Fang L."/>
            <person name="Lei T."/>
            <person name="Chen C."/>
            <person name="Chen H."/>
            <person name="Xu Z."/>
            <person name="Li H."/>
            <person name="Huang H."/>
            <person name="Zhang F."/>
            <person name="Xu H."/>
            <person name="Li N."/>
            <person name="Zhao C."/>
            <person name="Li S."/>
            <person name="Dong L."/>
            <person name="Huang Y."/>
            <person name="Li L."/>
            <person name="Xi Y."/>
            <person name="Qi Q."/>
            <person name="Li W."/>
            <person name="Zhang B."/>
            <person name="Hu W."/>
            <person name="Zhang Y."/>
            <person name="Tian X."/>
            <person name="Jiao Y."/>
            <person name="Liang X."/>
            <person name="Jin J."/>
            <person name="Gao L."/>
            <person name="Zheng W."/>
            <person name="Hao B."/>
            <person name="Liu S."/>
            <person name="Wang W."/>
            <person name="Yuan L."/>
            <person name="Cao M."/>
            <person name="McDermott J."/>
            <person name="Samudrala R."/>
            <person name="Wang J."/>
            <person name="Wong G.K."/>
            <person name="Yang H."/>
        </authorList>
    </citation>
    <scope>NUCLEOTIDE SEQUENCE [LARGE SCALE GENOMIC DNA]</scope>
    <source>
        <strain evidence="4">cv. 93-11</strain>
    </source>
</reference>
<evidence type="ECO:0000313" key="4">
    <source>
        <dbReference type="Proteomes" id="UP000007015"/>
    </source>
</evidence>
<dbReference type="Gramene" id="BGIOSGA013269-TA">
    <property type="protein sequence ID" value="BGIOSGA013269-PA"/>
    <property type="gene ID" value="BGIOSGA013269"/>
</dbReference>
<dbReference type="AlphaFoldDB" id="A2XKD6"/>
<protein>
    <recommendedName>
        <fullName evidence="2">Myb-like domain-containing protein</fullName>
    </recommendedName>
</protein>
<feature type="region of interest" description="Disordered" evidence="1">
    <location>
        <begin position="216"/>
        <end position="235"/>
    </location>
</feature>
<dbReference type="HOGENOM" id="CLU_052896_0_0_1"/>
<organism evidence="3 4">
    <name type="scientific">Oryza sativa subsp. indica</name>
    <name type="common">Rice</name>
    <dbReference type="NCBI Taxonomy" id="39946"/>
    <lineage>
        <taxon>Eukaryota</taxon>
        <taxon>Viridiplantae</taxon>
        <taxon>Streptophyta</taxon>
        <taxon>Embryophyta</taxon>
        <taxon>Tracheophyta</taxon>
        <taxon>Spermatophyta</taxon>
        <taxon>Magnoliopsida</taxon>
        <taxon>Liliopsida</taxon>
        <taxon>Poales</taxon>
        <taxon>Poaceae</taxon>
        <taxon>BOP clade</taxon>
        <taxon>Oryzoideae</taxon>
        <taxon>Oryzeae</taxon>
        <taxon>Oryzinae</taxon>
        <taxon>Oryza</taxon>
        <taxon>Oryza sativa</taxon>
    </lineage>
</organism>
<dbReference type="EMBL" id="CM000128">
    <property type="protein sequence ID" value="EAY91296.1"/>
    <property type="molecule type" value="Genomic_DNA"/>
</dbReference>
<dbReference type="Proteomes" id="UP000007015">
    <property type="component" value="Chromosome 3"/>
</dbReference>
<dbReference type="SUPFAM" id="SSF46689">
    <property type="entry name" value="Homeodomain-like"/>
    <property type="match status" value="1"/>
</dbReference>
<evidence type="ECO:0000259" key="2">
    <source>
        <dbReference type="PROSITE" id="PS50090"/>
    </source>
</evidence>
<proteinExistence type="predicted"/>
<evidence type="ECO:0000256" key="1">
    <source>
        <dbReference type="SAM" id="MobiDB-lite"/>
    </source>
</evidence>
<sequence>MDADVLLGQEEDEETMNAAMAASTAGSAMAAAAREYRRGNWTLPETMLLVEAKKRVSDGRRPAADQGLARWRWVEDYCWRRGCRRSQNQCNDRWDNLMRDYKKVRAHELAAAGGGGGGGPAESYWVMGRTERKEKGLPANLLREIYDAMGEVVERRPMSSGGGGGGAVFLAGASSSGSGGLADVPAMAMQASPLAQLLPRPLGDGELQLGVAGEEEEASVAGQPSHRGAARHLRRQEGRVTKNTTTTTTSTLIMAPTRAPTTTAAWPRAIGRCAAILSVALENREASEERRHREVVAAEERRGRARQARREAGEQCMAGLATAVSQLAGSMLALAAKRRGPAAPK</sequence>
<evidence type="ECO:0000313" key="3">
    <source>
        <dbReference type="EMBL" id="EAY91296.1"/>
    </source>
</evidence>
<feature type="domain" description="Myb-like" evidence="2">
    <location>
        <begin position="33"/>
        <end position="98"/>
    </location>
</feature>
<keyword evidence="4" id="KW-1185">Reference proteome</keyword>
<gene>
    <name evidence="3" type="ORF">OsI_12910</name>
</gene>
<dbReference type="InterPro" id="IPR009057">
    <property type="entry name" value="Homeodomain-like_sf"/>
</dbReference>
<dbReference type="InterPro" id="IPR044822">
    <property type="entry name" value="Myb_DNA-bind_4"/>
</dbReference>
<dbReference type="PANTHER" id="PTHR33492">
    <property type="entry name" value="OSJNBA0043A12.37 PROTEIN-RELATED"/>
    <property type="match status" value="1"/>
</dbReference>
<name>A2XKD6_ORYSI</name>